<reference evidence="4" key="1">
    <citation type="journal article" date="2014" name="Int. J. Syst. Evol. Microbiol.">
        <title>Complete genome sequence of Corynebacterium casei LMG S-19264T (=DSM 44701T), isolated from a smear-ripened cheese.</title>
        <authorList>
            <consortium name="US DOE Joint Genome Institute (JGI-PGF)"/>
            <person name="Walter F."/>
            <person name="Albersmeier A."/>
            <person name="Kalinowski J."/>
            <person name="Ruckert C."/>
        </authorList>
    </citation>
    <scope>NUCLEOTIDE SEQUENCE</scope>
    <source>
        <strain evidence="4">KCTC 42097</strain>
    </source>
</reference>
<dbReference type="InterPro" id="IPR025110">
    <property type="entry name" value="AMP-bd_C"/>
</dbReference>
<keyword evidence="5" id="KW-1185">Reference proteome</keyword>
<dbReference type="AlphaFoldDB" id="A0A8J3DJK4"/>
<dbReference type="Pfam" id="PF13193">
    <property type="entry name" value="AMP-binding_C"/>
    <property type="match status" value="1"/>
</dbReference>
<reference evidence="4" key="2">
    <citation type="submission" date="2020-09" db="EMBL/GenBank/DDBJ databases">
        <authorList>
            <person name="Sun Q."/>
            <person name="Kim S."/>
        </authorList>
    </citation>
    <scope>NUCLEOTIDE SEQUENCE</scope>
    <source>
        <strain evidence="4">KCTC 42097</strain>
    </source>
</reference>
<organism evidence="4 5">
    <name type="scientific">Limoniibacter endophyticus</name>
    <dbReference type="NCBI Taxonomy" id="1565040"/>
    <lineage>
        <taxon>Bacteria</taxon>
        <taxon>Pseudomonadati</taxon>
        <taxon>Pseudomonadota</taxon>
        <taxon>Alphaproteobacteria</taxon>
        <taxon>Hyphomicrobiales</taxon>
        <taxon>Bartonellaceae</taxon>
        <taxon>Limoniibacter</taxon>
    </lineage>
</organism>
<dbReference type="Gene3D" id="3.40.50.12780">
    <property type="entry name" value="N-terminal domain of ligase-like"/>
    <property type="match status" value="1"/>
</dbReference>
<feature type="domain" description="AMP-dependent synthetase/ligase" evidence="2">
    <location>
        <begin position="18"/>
        <end position="355"/>
    </location>
</feature>
<dbReference type="InterPro" id="IPR020845">
    <property type="entry name" value="AMP-binding_CS"/>
</dbReference>
<proteinExistence type="inferred from homology"/>
<evidence type="ECO:0000313" key="4">
    <source>
        <dbReference type="EMBL" id="GHC78867.1"/>
    </source>
</evidence>
<dbReference type="EMBL" id="BMZO01000011">
    <property type="protein sequence ID" value="GHC78867.1"/>
    <property type="molecule type" value="Genomic_DNA"/>
</dbReference>
<dbReference type="Proteomes" id="UP000641137">
    <property type="component" value="Unassembled WGS sequence"/>
</dbReference>
<dbReference type="RefSeq" id="WP_189492225.1">
    <property type="nucleotide sequence ID" value="NZ_BMZO01000011.1"/>
</dbReference>
<dbReference type="InterPro" id="IPR042099">
    <property type="entry name" value="ANL_N_sf"/>
</dbReference>
<dbReference type="PANTHER" id="PTHR43201">
    <property type="entry name" value="ACYL-COA SYNTHETASE"/>
    <property type="match status" value="1"/>
</dbReference>
<comment type="caution">
    <text evidence="4">The sequence shown here is derived from an EMBL/GenBank/DDBJ whole genome shotgun (WGS) entry which is preliminary data.</text>
</comment>
<dbReference type="SUPFAM" id="SSF56801">
    <property type="entry name" value="Acetyl-CoA synthetase-like"/>
    <property type="match status" value="1"/>
</dbReference>
<evidence type="ECO:0000256" key="1">
    <source>
        <dbReference type="ARBA" id="ARBA00006432"/>
    </source>
</evidence>
<comment type="similarity">
    <text evidence="1">Belongs to the ATP-dependent AMP-binding enzyme family.</text>
</comment>
<evidence type="ECO:0000259" key="3">
    <source>
        <dbReference type="Pfam" id="PF13193"/>
    </source>
</evidence>
<gene>
    <name evidence="4" type="ORF">GCM10010136_30940</name>
</gene>
<sequence length="510" mass="54703">MSANLYGSFRAGFPALERIFLRRPDGVSVSYGELETRTARLAGALRAADVGQGDIVALLVDKSPTAMLIYLAMARIGAVFLPIHTGLAAVEITHILNDAAPRLVICDPRFSDLVVEAGRTCLTLTAREEGGFADLAAASTSIEALAVVAASAPNALVYTSGTTGRPKGAWITTAQVRWNVEAIREMWAIGPDDVLLHINLIAYGVFATMLPMLSAGAGLFLVEDAGVDTILDGLPHATMMASVPTVYQRLLSEPRFTRELCSRIRLFITGSAPMREDLFEAFAAHTGHRLLDRYGMTEALLITSNRADHSREAGNSGYPLPKSTLRIIGSDGRPLPAGEVGQIQILQPAPFTGYLNAPEKTAESLTDDGWLRTGDFGSLDPEGRLSVIGRGTDLIITGGLNVYPKEVEQVLNAQPQIAESAVIGVPHPEYGEAVFAAIELQPDAASTLDTAALRQLLRGAIAGYKVPKHIEIVRKLPRNALGKIKKQELRTSFAEFFRQTSGTRAEPSVP</sequence>
<dbReference type="Pfam" id="PF00501">
    <property type="entry name" value="AMP-binding"/>
    <property type="match status" value="1"/>
</dbReference>
<evidence type="ECO:0000313" key="5">
    <source>
        <dbReference type="Proteomes" id="UP000641137"/>
    </source>
</evidence>
<dbReference type="PANTHER" id="PTHR43201:SF8">
    <property type="entry name" value="ACYL-COA SYNTHETASE FAMILY MEMBER 3"/>
    <property type="match status" value="1"/>
</dbReference>
<accession>A0A8J3DJK4</accession>
<dbReference type="InterPro" id="IPR000873">
    <property type="entry name" value="AMP-dep_synth/lig_dom"/>
</dbReference>
<dbReference type="InterPro" id="IPR045851">
    <property type="entry name" value="AMP-bd_C_sf"/>
</dbReference>
<evidence type="ECO:0000259" key="2">
    <source>
        <dbReference type="Pfam" id="PF00501"/>
    </source>
</evidence>
<name>A0A8J3DJK4_9HYPH</name>
<dbReference type="GO" id="GO:0031956">
    <property type="term" value="F:medium-chain fatty acid-CoA ligase activity"/>
    <property type="evidence" value="ECO:0007669"/>
    <property type="project" value="TreeGrafter"/>
</dbReference>
<protein>
    <submittedName>
        <fullName evidence="4">Malonyl-CoA synthase</fullName>
    </submittedName>
</protein>
<dbReference type="GO" id="GO:0006631">
    <property type="term" value="P:fatty acid metabolic process"/>
    <property type="evidence" value="ECO:0007669"/>
    <property type="project" value="TreeGrafter"/>
</dbReference>
<dbReference type="Gene3D" id="3.30.300.30">
    <property type="match status" value="1"/>
</dbReference>
<dbReference type="PROSITE" id="PS00455">
    <property type="entry name" value="AMP_BINDING"/>
    <property type="match status" value="1"/>
</dbReference>
<feature type="domain" description="AMP-binding enzyme C-terminal" evidence="3">
    <location>
        <begin position="406"/>
        <end position="483"/>
    </location>
</feature>